<reference evidence="2 3" key="1">
    <citation type="submission" date="2024-02" db="EMBL/GenBank/DDBJ databases">
        <title>Roseibium algae sp. nov., isolated from marine alga (Grateloupia sp.), showing potential in myo-inositol conversion.</title>
        <authorList>
            <person name="Wang Y."/>
        </authorList>
    </citation>
    <scope>NUCLEOTIDE SEQUENCE [LARGE SCALE GENOMIC DNA]</scope>
    <source>
        <strain evidence="2 3">H3510</strain>
    </source>
</reference>
<sequence length="155" mass="17908">MVRSVELLLGGPATGRQLFDLAEAAYEERCLSFNEEQRDTFRTLLIDAAMGRAYLVRYRGESAGFVTVFYRYSVYEGGRTAQLEDMFLHPKFRGLGLGQRIIRSVLHDLEAFGLFSVQAVLHDRSDLTRLLEQEHFYLLKVTCCRKALRYQDDEN</sequence>
<name>A0ABU8THB7_9HYPH</name>
<dbReference type="SUPFAM" id="SSF55729">
    <property type="entry name" value="Acyl-CoA N-acyltransferases (Nat)"/>
    <property type="match status" value="1"/>
</dbReference>
<accession>A0ABU8THB7</accession>
<feature type="domain" description="N-acetyltransferase" evidence="1">
    <location>
        <begin position="13"/>
        <end position="155"/>
    </location>
</feature>
<keyword evidence="3" id="KW-1185">Reference proteome</keyword>
<protein>
    <submittedName>
        <fullName evidence="2">GNAT family N-acetyltransferase</fullName>
    </submittedName>
</protein>
<dbReference type="InterPro" id="IPR000182">
    <property type="entry name" value="GNAT_dom"/>
</dbReference>
<gene>
    <name evidence="2" type="ORF">V6575_05530</name>
</gene>
<evidence type="ECO:0000313" key="3">
    <source>
        <dbReference type="Proteomes" id="UP001385499"/>
    </source>
</evidence>
<comment type="caution">
    <text evidence="2">The sequence shown here is derived from an EMBL/GenBank/DDBJ whole genome shotgun (WGS) entry which is preliminary data.</text>
</comment>
<evidence type="ECO:0000259" key="1">
    <source>
        <dbReference type="PROSITE" id="PS51186"/>
    </source>
</evidence>
<evidence type="ECO:0000313" key="2">
    <source>
        <dbReference type="EMBL" id="MEJ8473540.1"/>
    </source>
</evidence>
<dbReference type="EMBL" id="JBAKIA010000002">
    <property type="protein sequence ID" value="MEJ8473540.1"/>
    <property type="molecule type" value="Genomic_DNA"/>
</dbReference>
<dbReference type="Pfam" id="PF00583">
    <property type="entry name" value="Acetyltransf_1"/>
    <property type="match status" value="1"/>
</dbReference>
<dbReference type="CDD" id="cd04301">
    <property type="entry name" value="NAT_SF"/>
    <property type="match status" value="1"/>
</dbReference>
<dbReference type="InterPro" id="IPR016181">
    <property type="entry name" value="Acyl_CoA_acyltransferase"/>
</dbReference>
<proteinExistence type="predicted"/>
<dbReference type="Proteomes" id="UP001385499">
    <property type="component" value="Unassembled WGS sequence"/>
</dbReference>
<dbReference type="RefSeq" id="WP_340273140.1">
    <property type="nucleotide sequence ID" value="NZ_JBAKIA010000002.1"/>
</dbReference>
<organism evidence="2 3">
    <name type="scientific">Roseibium algae</name>
    <dbReference type="NCBI Taxonomy" id="3123038"/>
    <lineage>
        <taxon>Bacteria</taxon>
        <taxon>Pseudomonadati</taxon>
        <taxon>Pseudomonadota</taxon>
        <taxon>Alphaproteobacteria</taxon>
        <taxon>Hyphomicrobiales</taxon>
        <taxon>Stappiaceae</taxon>
        <taxon>Roseibium</taxon>
    </lineage>
</organism>
<dbReference type="PROSITE" id="PS51186">
    <property type="entry name" value="GNAT"/>
    <property type="match status" value="1"/>
</dbReference>
<dbReference type="Gene3D" id="3.40.630.30">
    <property type="match status" value="1"/>
</dbReference>